<reference evidence="2" key="1">
    <citation type="journal article" date="2023" name="DNA Res.">
        <title>Chromosome-level genome assembly of Phrynocephalus forsythii using third-generation DNA sequencing and Hi-C analysis.</title>
        <authorList>
            <person name="Qi Y."/>
            <person name="Zhao W."/>
            <person name="Zhao Y."/>
            <person name="Niu C."/>
            <person name="Cao S."/>
            <person name="Zhang Y."/>
        </authorList>
    </citation>
    <scope>NUCLEOTIDE SEQUENCE</scope>
    <source>
        <tissue evidence="2">Muscle</tissue>
    </source>
</reference>
<sequence length="431" mass="48550">MDEAGSDCEEKGVESKLLATPAAKLMEAQKRAERFAKEKEACNTCRELVQCTALTHIIYGNGHWRLAQALANLAHSYLTLRGLPVHAIHHANSAKYIIFMDRGGCATSSEDREEILSTLVTIYYTLGVANGMQKKYPCRAVTKIEVWTKESYVNLKKAERIMEELKGTDWRTTPKLKVSEKDLFVAFGRASLQNQRFELAARHFEKAINTIRSAEGEIAPELINLYQQMAQIEQAKKNYEKSIEHLLQAHSISLGLYNKFSVEVASTALLLGKAYASAGEEKHIDAAEMYFTESLTAYKEALGMGHARTINALKEFSKWLARTGKRKKAYDLLKESFVSQQDPCSDFSKQAAERLYIMGCICLAEQNPKEAYQLLSKCAQIQSVIYGPHHGKTKRTQELLDMLQMVPAVHEETRCTKKKKGAELNCRIPDL</sequence>
<dbReference type="AlphaFoldDB" id="A0A9Q0XYA8"/>
<dbReference type="EMBL" id="JAPFRF010000004">
    <property type="protein sequence ID" value="KAJ7335065.1"/>
    <property type="molecule type" value="Genomic_DNA"/>
</dbReference>
<organism evidence="2 3">
    <name type="scientific">Phrynocephalus forsythii</name>
    <dbReference type="NCBI Taxonomy" id="171643"/>
    <lineage>
        <taxon>Eukaryota</taxon>
        <taxon>Metazoa</taxon>
        <taxon>Chordata</taxon>
        <taxon>Craniata</taxon>
        <taxon>Vertebrata</taxon>
        <taxon>Euteleostomi</taxon>
        <taxon>Lepidosauria</taxon>
        <taxon>Squamata</taxon>
        <taxon>Bifurcata</taxon>
        <taxon>Unidentata</taxon>
        <taxon>Episquamata</taxon>
        <taxon>Toxicofera</taxon>
        <taxon>Iguania</taxon>
        <taxon>Acrodonta</taxon>
        <taxon>Agamidae</taxon>
        <taxon>Agaminae</taxon>
        <taxon>Phrynocephalus</taxon>
    </lineage>
</organism>
<dbReference type="InterPro" id="IPR042621">
    <property type="entry name" value="TTC23/TTC23L"/>
</dbReference>
<comment type="caution">
    <text evidence="2">The sequence shown here is derived from an EMBL/GenBank/DDBJ whole genome shotgun (WGS) entry which is preliminary data.</text>
</comment>
<name>A0A9Q0XYA8_9SAUR</name>
<evidence type="ECO:0000313" key="2">
    <source>
        <dbReference type="EMBL" id="KAJ7335065.1"/>
    </source>
</evidence>
<dbReference type="InterPro" id="IPR011990">
    <property type="entry name" value="TPR-like_helical_dom_sf"/>
</dbReference>
<dbReference type="PANTHER" id="PTHR14485">
    <property type="entry name" value="TETRATRICOPEPTIDE REPEAT PROTEIN 23"/>
    <property type="match status" value="1"/>
</dbReference>
<gene>
    <name evidence="2" type="ORF">JRQ81_013006</name>
</gene>
<dbReference type="Proteomes" id="UP001142489">
    <property type="component" value="Unassembled WGS sequence"/>
</dbReference>
<proteinExistence type="predicted"/>
<dbReference type="PANTHER" id="PTHR14485:SF4">
    <property type="entry name" value="TETRATRICOPEPTIDE REPEAT PROTEIN 23-LIKE"/>
    <property type="match status" value="1"/>
</dbReference>
<dbReference type="OrthoDB" id="9986634at2759"/>
<feature type="coiled-coil region" evidence="1">
    <location>
        <begin position="222"/>
        <end position="249"/>
    </location>
</feature>
<dbReference type="Gene3D" id="1.25.40.10">
    <property type="entry name" value="Tetratricopeptide repeat domain"/>
    <property type="match status" value="2"/>
</dbReference>
<evidence type="ECO:0000313" key="3">
    <source>
        <dbReference type="Proteomes" id="UP001142489"/>
    </source>
</evidence>
<keyword evidence="1" id="KW-0175">Coiled coil</keyword>
<evidence type="ECO:0000256" key="1">
    <source>
        <dbReference type="SAM" id="Coils"/>
    </source>
</evidence>
<accession>A0A9Q0XYA8</accession>
<dbReference type="SUPFAM" id="SSF48452">
    <property type="entry name" value="TPR-like"/>
    <property type="match status" value="1"/>
</dbReference>
<keyword evidence="3" id="KW-1185">Reference proteome</keyword>
<protein>
    <submittedName>
        <fullName evidence="2">Uncharacterized protein</fullName>
    </submittedName>
</protein>